<dbReference type="CTD" id="20207400"/>
<protein>
    <submittedName>
        <fullName evidence="1 2">Uncharacterized protein</fullName>
    </submittedName>
</protein>
<dbReference type="GeneID" id="20207400"/>
<accession>T1FF01</accession>
<dbReference type="RefSeq" id="XP_009026733.1">
    <property type="nucleotide sequence ID" value="XM_009028485.1"/>
</dbReference>
<evidence type="ECO:0000313" key="2">
    <source>
        <dbReference type="EnsemblMetazoa" id="HelroP179662"/>
    </source>
</evidence>
<dbReference type="AlphaFoldDB" id="T1FF01"/>
<evidence type="ECO:0000313" key="3">
    <source>
        <dbReference type="Proteomes" id="UP000015101"/>
    </source>
</evidence>
<name>T1FF01_HELRO</name>
<reference evidence="3" key="1">
    <citation type="submission" date="2012-12" db="EMBL/GenBank/DDBJ databases">
        <authorList>
            <person name="Hellsten U."/>
            <person name="Grimwood J."/>
            <person name="Chapman J.A."/>
            <person name="Shapiro H."/>
            <person name="Aerts A."/>
            <person name="Otillar R.P."/>
            <person name="Terry A.Y."/>
            <person name="Boore J.L."/>
            <person name="Simakov O."/>
            <person name="Marletaz F."/>
            <person name="Cho S.-J."/>
            <person name="Edsinger-Gonzales E."/>
            <person name="Havlak P."/>
            <person name="Kuo D.-H."/>
            <person name="Larsson T."/>
            <person name="Lv J."/>
            <person name="Arendt D."/>
            <person name="Savage R."/>
            <person name="Osoegawa K."/>
            <person name="de Jong P."/>
            <person name="Lindberg D.R."/>
            <person name="Seaver E.C."/>
            <person name="Weisblat D.A."/>
            <person name="Putnam N.H."/>
            <person name="Grigoriev I.V."/>
            <person name="Rokhsar D.S."/>
        </authorList>
    </citation>
    <scope>NUCLEOTIDE SEQUENCE</scope>
</reference>
<dbReference type="EnsemblMetazoa" id="HelroT179662">
    <property type="protein sequence ID" value="HelroP179662"/>
    <property type="gene ID" value="HelroG179662"/>
</dbReference>
<dbReference type="KEGG" id="hro:HELRODRAFT_179662"/>
<dbReference type="Proteomes" id="UP000015101">
    <property type="component" value="Unassembled WGS sequence"/>
</dbReference>
<organism evidence="2 3">
    <name type="scientific">Helobdella robusta</name>
    <name type="common">Californian leech</name>
    <dbReference type="NCBI Taxonomy" id="6412"/>
    <lineage>
        <taxon>Eukaryota</taxon>
        <taxon>Metazoa</taxon>
        <taxon>Spiralia</taxon>
        <taxon>Lophotrochozoa</taxon>
        <taxon>Annelida</taxon>
        <taxon>Clitellata</taxon>
        <taxon>Hirudinea</taxon>
        <taxon>Rhynchobdellida</taxon>
        <taxon>Glossiphoniidae</taxon>
        <taxon>Helobdella</taxon>
    </lineage>
</organism>
<dbReference type="EMBL" id="KB097542">
    <property type="protein sequence ID" value="ESN95078.1"/>
    <property type="molecule type" value="Genomic_DNA"/>
</dbReference>
<dbReference type="HOGENOM" id="CLU_1770101_0_0_1"/>
<evidence type="ECO:0000313" key="1">
    <source>
        <dbReference type="EMBL" id="ESN95078.1"/>
    </source>
</evidence>
<sequence>MTENHCGSETKNRGFGRNETMVTLYQPATWKIIYPLSHFAHTPPPTEKEEKDDNELKITHMQPTTASASLALARHCQMDDRPAALGMEAAAASDQQQTTLDHCKRDKRILTNHNLLTIFCKQEEKAIGLLKNVMKQDKQSRFWFKLV</sequence>
<reference evidence="2" key="3">
    <citation type="submission" date="2015-06" db="UniProtKB">
        <authorList>
            <consortium name="EnsemblMetazoa"/>
        </authorList>
    </citation>
    <scope>IDENTIFICATION</scope>
</reference>
<proteinExistence type="predicted"/>
<dbReference type="EMBL" id="AMQM01006913">
    <property type="status" value="NOT_ANNOTATED_CDS"/>
    <property type="molecule type" value="Genomic_DNA"/>
</dbReference>
<keyword evidence="3" id="KW-1185">Reference proteome</keyword>
<dbReference type="InParanoid" id="T1FF01"/>
<reference evidence="1 3" key="2">
    <citation type="journal article" date="2013" name="Nature">
        <title>Insights into bilaterian evolution from three spiralian genomes.</title>
        <authorList>
            <person name="Simakov O."/>
            <person name="Marletaz F."/>
            <person name="Cho S.J."/>
            <person name="Edsinger-Gonzales E."/>
            <person name="Havlak P."/>
            <person name="Hellsten U."/>
            <person name="Kuo D.H."/>
            <person name="Larsson T."/>
            <person name="Lv J."/>
            <person name="Arendt D."/>
            <person name="Savage R."/>
            <person name="Osoegawa K."/>
            <person name="de Jong P."/>
            <person name="Grimwood J."/>
            <person name="Chapman J.A."/>
            <person name="Shapiro H."/>
            <person name="Aerts A."/>
            <person name="Otillar R.P."/>
            <person name="Terry A.Y."/>
            <person name="Boore J.L."/>
            <person name="Grigoriev I.V."/>
            <person name="Lindberg D.R."/>
            <person name="Seaver E.C."/>
            <person name="Weisblat D.A."/>
            <person name="Putnam N.H."/>
            <person name="Rokhsar D.S."/>
        </authorList>
    </citation>
    <scope>NUCLEOTIDE SEQUENCE</scope>
</reference>
<gene>
    <name evidence="2" type="primary">20207400</name>
    <name evidence="1" type="ORF">HELRODRAFT_179662</name>
</gene>